<evidence type="ECO:0000313" key="1">
    <source>
        <dbReference type="EMBL" id="MFC5753698.1"/>
    </source>
</evidence>
<comment type="caution">
    <text evidence="1">The sequence shown here is derived from an EMBL/GenBank/DDBJ whole genome shotgun (WGS) entry which is preliminary data.</text>
</comment>
<dbReference type="SUPFAM" id="SSF48613">
    <property type="entry name" value="Heme oxygenase-like"/>
    <property type="match status" value="1"/>
</dbReference>
<dbReference type="Gene3D" id="1.20.910.10">
    <property type="entry name" value="Heme oxygenase-like"/>
    <property type="match status" value="1"/>
</dbReference>
<dbReference type="Proteomes" id="UP001596074">
    <property type="component" value="Unassembled WGS sequence"/>
</dbReference>
<gene>
    <name evidence="1" type="ORF">ACFPZN_49460</name>
</gene>
<reference evidence="2" key="1">
    <citation type="journal article" date="2019" name="Int. J. Syst. Evol. Microbiol.">
        <title>The Global Catalogue of Microorganisms (GCM) 10K type strain sequencing project: providing services to taxonomists for standard genome sequencing and annotation.</title>
        <authorList>
            <consortium name="The Broad Institute Genomics Platform"/>
            <consortium name="The Broad Institute Genome Sequencing Center for Infectious Disease"/>
            <person name="Wu L."/>
            <person name="Ma J."/>
        </authorList>
    </citation>
    <scope>NUCLEOTIDE SEQUENCE [LARGE SCALE GENOMIC DNA]</scope>
    <source>
        <strain evidence="2">KCTC 42087</strain>
    </source>
</reference>
<protein>
    <submittedName>
        <fullName evidence="1">TenA family protein</fullName>
    </submittedName>
</protein>
<dbReference type="CDD" id="cd19358">
    <property type="entry name" value="TenA_E_Spr0628-like"/>
    <property type="match status" value="1"/>
</dbReference>
<dbReference type="RefSeq" id="WP_378290994.1">
    <property type="nucleotide sequence ID" value="NZ_JBHSON010000119.1"/>
</dbReference>
<organism evidence="1 2">
    <name type="scientific">Actinomadura rugatobispora</name>
    <dbReference type="NCBI Taxonomy" id="1994"/>
    <lineage>
        <taxon>Bacteria</taxon>
        <taxon>Bacillati</taxon>
        <taxon>Actinomycetota</taxon>
        <taxon>Actinomycetes</taxon>
        <taxon>Streptosporangiales</taxon>
        <taxon>Thermomonosporaceae</taxon>
        <taxon>Actinomadura</taxon>
    </lineage>
</organism>
<dbReference type="EMBL" id="JBHSON010000119">
    <property type="protein sequence ID" value="MFC5753698.1"/>
    <property type="molecule type" value="Genomic_DNA"/>
</dbReference>
<keyword evidence="2" id="KW-1185">Reference proteome</keyword>
<sequence length="208" mass="22705">MTRVQRLLDGCADPLDRALGLRFIQEVRTGAVTDQTYADYLLIEEGFVDTATRLHGLAVWDAPDRDALERNARAVHALTTEQTDYFRAARAAWPVRADLGAGALAQADRLSEYSLEAARTGGYAAVTTILFAAETLYLTWCTRAHEGGAVRSGPIAEWVALHARDPFREGVAALAAQVDRLTEPDPVLAGWFTGMLEAEIAFHDALYA</sequence>
<name>A0ABW1AGH5_9ACTN</name>
<evidence type="ECO:0000313" key="2">
    <source>
        <dbReference type="Proteomes" id="UP001596074"/>
    </source>
</evidence>
<accession>A0ABW1AGH5</accession>
<dbReference type="InterPro" id="IPR016084">
    <property type="entry name" value="Haem_Oase-like_multi-hlx"/>
</dbReference>
<proteinExistence type="predicted"/>